<dbReference type="OrthoDB" id="3650174at2759"/>
<protein>
    <submittedName>
        <fullName evidence="2">Uncharacterized protein</fullName>
    </submittedName>
</protein>
<reference evidence="3" key="1">
    <citation type="journal article" date="2012" name="PLoS Genet.">
        <title>The genomes of the fungal plant pathogens Cladosporium fulvum and Dothistroma septosporum reveal adaptation to different hosts and lifestyles but also signatures of common ancestry.</title>
        <authorList>
            <person name="de Wit P.J.G.M."/>
            <person name="van der Burgt A."/>
            <person name="Oekmen B."/>
            <person name="Stergiopoulos I."/>
            <person name="Abd-Elsalam K.A."/>
            <person name="Aerts A.L."/>
            <person name="Bahkali A.H."/>
            <person name="Beenen H.G."/>
            <person name="Chettri P."/>
            <person name="Cox M.P."/>
            <person name="Datema E."/>
            <person name="de Vries R.P."/>
            <person name="Dhillon B."/>
            <person name="Ganley A.R."/>
            <person name="Griffiths S.A."/>
            <person name="Guo Y."/>
            <person name="Hamelin R.C."/>
            <person name="Henrissat B."/>
            <person name="Kabir M.S."/>
            <person name="Jashni M.K."/>
            <person name="Kema G."/>
            <person name="Klaubauf S."/>
            <person name="Lapidus A."/>
            <person name="Levasseur A."/>
            <person name="Lindquist E."/>
            <person name="Mehrabi R."/>
            <person name="Ohm R.A."/>
            <person name="Owen T.J."/>
            <person name="Salamov A."/>
            <person name="Schwelm A."/>
            <person name="Schijlen E."/>
            <person name="Sun H."/>
            <person name="van den Burg H.A."/>
            <person name="van Ham R.C.H.J."/>
            <person name="Zhang S."/>
            <person name="Goodwin S.B."/>
            <person name="Grigoriev I.V."/>
            <person name="Collemare J."/>
            <person name="Bradshaw R.E."/>
        </authorList>
    </citation>
    <scope>NUCLEOTIDE SEQUENCE [LARGE SCALE GENOMIC DNA]</scope>
    <source>
        <strain evidence="3">NZE10 / CBS 128990</strain>
    </source>
</reference>
<evidence type="ECO:0000313" key="2">
    <source>
        <dbReference type="EMBL" id="EME44731.1"/>
    </source>
</evidence>
<keyword evidence="3" id="KW-1185">Reference proteome</keyword>
<gene>
    <name evidence="2" type="ORF">DOTSEDRAFT_24721</name>
</gene>
<feature type="region of interest" description="Disordered" evidence="1">
    <location>
        <begin position="99"/>
        <end position="124"/>
    </location>
</feature>
<dbReference type="AlphaFoldDB" id="N1PMS0"/>
<dbReference type="HOGENOM" id="CLU_2003865_0_0_1"/>
<feature type="compositionally biased region" description="Basic and acidic residues" evidence="1">
    <location>
        <begin position="99"/>
        <end position="116"/>
    </location>
</feature>
<accession>N1PMS0</accession>
<dbReference type="Proteomes" id="UP000016933">
    <property type="component" value="Unassembled WGS sequence"/>
</dbReference>
<evidence type="ECO:0000313" key="3">
    <source>
        <dbReference type="Proteomes" id="UP000016933"/>
    </source>
</evidence>
<evidence type="ECO:0000256" key="1">
    <source>
        <dbReference type="SAM" id="MobiDB-lite"/>
    </source>
</evidence>
<name>N1PMS0_DOTSN</name>
<sequence length="124" mass="14928">MPYTQYHISNDDYDTEIQNILLATPPQPTENDTVIIRIVCAHMRDQDVTRIIALTQYLGESDPEEWRARVPQWSDREARFVINCLRWEYYRARTTEALKLEDEERKTRETREREQEQQTEPPES</sequence>
<proteinExistence type="predicted"/>
<reference evidence="2 3" key="2">
    <citation type="journal article" date="2012" name="PLoS Pathog.">
        <title>Diverse lifestyles and strategies of plant pathogenesis encoded in the genomes of eighteen Dothideomycetes fungi.</title>
        <authorList>
            <person name="Ohm R.A."/>
            <person name="Feau N."/>
            <person name="Henrissat B."/>
            <person name="Schoch C.L."/>
            <person name="Horwitz B.A."/>
            <person name="Barry K.W."/>
            <person name="Condon B.J."/>
            <person name="Copeland A.C."/>
            <person name="Dhillon B."/>
            <person name="Glaser F."/>
            <person name="Hesse C.N."/>
            <person name="Kosti I."/>
            <person name="LaButti K."/>
            <person name="Lindquist E.A."/>
            <person name="Lucas S."/>
            <person name="Salamov A.A."/>
            <person name="Bradshaw R.E."/>
            <person name="Ciuffetti L."/>
            <person name="Hamelin R.C."/>
            <person name="Kema G.H.J."/>
            <person name="Lawrence C."/>
            <person name="Scott J.A."/>
            <person name="Spatafora J.W."/>
            <person name="Turgeon B.G."/>
            <person name="de Wit P.J.G.M."/>
            <person name="Zhong S."/>
            <person name="Goodwin S.B."/>
            <person name="Grigoriev I.V."/>
        </authorList>
    </citation>
    <scope>NUCLEOTIDE SEQUENCE [LARGE SCALE GENOMIC DNA]</scope>
    <source>
        <strain evidence="3">NZE10 / CBS 128990</strain>
    </source>
</reference>
<dbReference type="OMA" id="IRIVCAH"/>
<organism evidence="2 3">
    <name type="scientific">Dothistroma septosporum (strain NZE10 / CBS 128990)</name>
    <name type="common">Red band needle blight fungus</name>
    <name type="synonym">Mycosphaerella pini</name>
    <dbReference type="NCBI Taxonomy" id="675120"/>
    <lineage>
        <taxon>Eukaryota</taxon>
        <taxon>Fungi</taxon>
        <taxon>Dikarya</taxon>
        <taxon>Ascomycota</taxon>
        <taxon>Pezizomycotina</taxon>
        <taxon>Dothideomycetes</taxon>
        <taxon>Dothideomycetidae</taxon>
        <taxon>Mycosphaerellales</taxon>
        <taxon>Mycosphaerellaceae</taxon>
        <taxon>Dothistroma</taxon>
    </lineage>
</organism>
<dbReference type="EMBL" id="KB446539">
    <property type="protein sequence ID" value="EME44731.1"/>
    <property type="molecule type" value="Genomic_DNA"/>
</dbReference>